<accession>A0AAV7IJ27</accession>
<name>A0AAV7IJ27_COTGL</name>
<reference evidence="1 2" key="1">
    <citation type="journal article" date="2021" name="J. Hered.">
        <title>A chromosome-level genome assembly of the parasitoid wasp, Cotesia glomerata (Hymenoptera: Braconidae).</title>
        <authorList>
            <person name="Pinto B.J."/>
            <person name="Weis J.J."/>
            <person name="Gamble T."/>
            <person name="Ode P.J."/>
            <person name="Paul R."/>
            <person name="Zaspel J.M."/>
        </authorList>
    </citation>
    <scope>NUCLEOTIDE SEQUENCE [LARGE SCALE GENOMIC DNA]</scope>
    <source>
        <strain evidence="1">CgM1</strain>
    </source>
</reference>
<evidence type="ECO:0000313" key="2">
    <source>
        <dbReference type="Proteomes" id="UP000826195"/>
    </source>
</evidence>
<gene>
    <name evidence="1" type="ORF">KQX54_007497</name>
</gene>
<dbReference type="AlphaFoldDB" id="A0AAV7IJ27"/>
<protein>
    <submittedName>
        <fullName evidence="1">Uncharacterized protein</fullName>
    </submittedName>
</protein>
<organism evidence="1 2">
    <name type="scientific">Cotesia glomerata</name>
    <name type="common">Lepidopteran parasitic wasp</name>
    <name type="synonym">Apanteles glomeratus</name>
    <dbReference type="NCBI Taxonomy" id="32391"/>
    <lineage>
        <taxon>Eukaryota</taxon>
        <taxon>Metazoa</taxon>
        <taxon>Ecdysozoa</taxon>
        <taxon>Arthropoda</taxon>
        <taxon>Hexapoda</taxon>
        <taxon>Insecta</taxon>
        <taxon>Pterygota</taxon>
        <taxon>Neoptera</taxon>
        <taxon>Endopterygota</taxon>
        <taxon>Hymenoptera</taxon>
        <taxon>Apocrita</taxon>
        <taxon>Ichneumonoidea</taxon>
        <taxon>Braconidae</taxon>
        <taxon>Microgastrinae</taxon>
        <taxon>Cotesia</taxon>
    </lineage>
</organism>
<evidence type="ECO:0000313" key="1">
    <source>
        <dbReference type="EMBL" id="KAH0554088.1"/>
    </source>
</evidence>
<dbReference type="Proteomes" id="UP000826195">
    <property type="component" value="Unassembled WGS sequence"/>
</dbReference>
<dbReference type="EMBL" id="JAHXZJ010001119">
    <property type="protein sequence ID" value="KAH0554088.1"/>
    <property type="molecule type" value="Genomic_DNA"/>
</dbReference>
<sequence length="83" mass="9311">MVLTTLQNELRQARGNSVRVRGECSVITLSLSNHGVEGWEECPTRGSVRLPTTRRPIPSLDNDMIPDNLLLYVIIHNSPLFLV</sequence>
<proteinExistence type="predicted"/>
<comment type="caution">
    <text evidence="1">The sequence shown here is derived from an EMBL/GenBank/DDBJ whole genome shotgun (WGS) entry which is preliminary data.</text>
</comment>
<keyword evidence="2" id="KW-1185">Reference proteome</keyword>